<dbReference type="RefSeq" id="WP_344081856.1">
    <property type="nucleotide sequence ID" value="NZ_BAAALS010000013.1"/>
</dbReference>
<accession>A0ABN2KI36</accession>
<sequence length="585" mass="60129">MAQDSPSSTASLVAALTELRATLSGVRLPLALPDADSARRAANDAVAQLDDYLLPRLGRLDAPLLVVVGGSTGAGKSTLVNSLVRAPVSAPGVLRPTTRSPTLVCHPDDAAWFTESHLLPGLARTTQHSDDPGTLRVVVAPALRAGLALLDAPDIDSVVADNRALAAQLLAAADLWLFVTTAARYADAVPWDLLRTARDRGAVTALVLDRVPPGAEAEIVPDLNRMRQANGVGEGPLFVIPESRLDGQGLLAESVVAPVRAWADALAGSAADRADVVRRTVGGAVAALAPVVLAVGAAADAQVAAARSLSGIVDTAYEGGVSAVGNGLSRGDLLRGEVLARWQDLVGTGEFMRGVQAKVAMLRDRVAAAVTGRPRPADELREALGSGLAVLVREAAAGAAEEAARGWRAHPAGGALLRAAPDLGSPSPGLAARVDVLVREWQQSVLDLVRVEAGQKRHIARVSAYAVNALGLAAMVAVFAATAFIPTGAEVAVGAGTTVAAQKLLEAIFGDQAVRELAAKAREDLLRRVRALLNGEADRFRAVLAADPVDESAPDALRRAGAEVARAARDARLGTVSPSPAEGGR</sequence>
<keyword evidence="2" id="KW-1185">Reference proteome</keyword>
<protein>
    <submittedName>
        <fullName evidence="1">Dynamin family protein</fullName>
    </submittedName>
</protein>
<organism evidence="1 2">
    <name type="scientific">Luedemannella helvata</name>
    <dbReference type="NCBI Taxonomy" id="349315"/>
    <lineage>
        <taxon>Bacteria</taxon>
        <taxon>Bacillati</taxon>
        <taxon>Actinomycetota</taxon>
        <taxon>Actinomycetes</taxon>
        <taxon>Micromonosporales</taxon>
        <taxon>Micromonosporaceae</taxon>
        <taxon>Luedemannella</taxon>
    </lineage>
</organism>
<dbReference type="EMBL" id="BAAALS010000013">
    <property type="protein sequence ID" value="GAA1756765.1"/>
    <property type="molecule type" value="Genomic_DNA"/>
</dbReference>
<dbReference type="InterPro" id="IPR005662">
    <property type="entry name" value="GTPase_Era-like"/>
</dbReference>
<dbReference type="Gene3D" id="3.40.50.300">
    <property type="entry name" value="P-loop containing nucleotide triphosphate hydrolases"/>
    <property type="match status" value="1"/>
</dbReference>
<evidence type="ECO:0000313" key="1">
    <source>
        <dbReference type="EMBL" id="GAA1756765.1"/>
    </source>
</evidence>
<comment type="caution">
    <text evidence="1">The sequence shown here is derived from an EMBL/GenBank/DDBJ whole genome shotgun (WGS) entry which is preliminary data.</text>
</comment>
<dbReference type="PANTHER" id="PTHR42698">
    <property type="entry name" value="GTPASE ERA"/>
    <property type="match status" value="1"/>
</dbReference>
<proteinExistence type="predicted"/>
<dbReference type="PANTHER" id="PTHR42698:SF1">
    <property type="entry name" value="GTPASE ERA, MITOCHONDRIAL"/>
    <property type="match status" value="1"/>
</dbReference>
<name>A0ABN2KI36_9ACTN</name>
<dbReference type="SUPFAM" id="SSF52540">
    <property type="entry name" value="P-loop containing nucleoside triphosphate hydrolases"/>
    <property type="match status" value="1"/>
</dbReference>
<gene>
    <name evidence="1" type="ORF">GCM10009681_29880</name>
</gene>
<reference evidence="1 2" key="1">
    <citation type="journal article" date="2019" name="Int. J. Syst. Evol. Microbiol.">
        <title>The Global Catalogue of Microorganisms (GCM) 10K type strain sequencing project: providing services to taxonomists for standard genome sequencing and annotation.</title>
        <authorList>
            <consortium name="The Broad Institute Genomics Platform"/>
            <consortium name="The Broad Institute Genome Sequencing Center for Infectious Disease"/>
            <person name="Wu L."/>
            <person name="Ma J."/>
        </authorList>
    </citation>
    <scope>NUCLEOTIDE SEQUENCE [LARGE SCALE GENOMIC DNA]</scope>
    <source>
        <strain evidence="1 2">JCM 13249</strain>
    </source>
</reference>
<dbReference type="InterPro" id="IPR027417">
    <property type="entry name" value="P-loop_NTPase"/>
</dbReference>
<dbReference type="Proteomes" id="UP001500655">
    <property type="component" value="Unassembled WGS sequence"/>
</dbReference>
<dbReference type="CDD" id="cd00882">
    <property type="entry name" value="Ras_like_GTPase"/>
    <property type="match status" value="1"/>
</dbReference>
<evidence type="ECO:0000313" key="2">
    <source>
        <dbReference type="Proteomes" id="UP001500655"/>
    </source>
</evidence>